<evidence type="ECO:0000313" key="3">
    <source>
        <dbReference type="EMBL" id="KLI00123.1"/>
    </source>
</evidence>
<dbReference type="GO" id="GO:0006508">
    <property type="term" value="P:proteolysis"/>
    <property type="evidence" value="ECO:0007669"/>
    <property type="project" value="InterPro"/>
</dbReference>
<dbReference type="InterPro" id="IPR000834">
    <property type="entry name" value="Peptidase_M14"/>
</dbReference>
<dbReference type="AlphaFoldDB" id="A0A837KSV4"/>
<evidence type="ECO:0000313" key="5">
    <source>
        <dbReference type="Proteomes" id="UP000319498"/>
    </source>
</evidence>
<organism evidence="3 4">
    <name type="scientific">Brevibacillus formosus</name>
    <dbReference type="NCBI Taxonomy" id="54913"/>
    <lineage>
        <taxon>Bacteria</taxon>
        <taxon>Bacillati</taxon>
        <taxon>Bacillota</taxon>
        <taxon>Bacilli</taxon>
        <taxon>Bacillales</taxon>
        <taxon>Paenibacillaceae</taxon>
        <taxon>Brevibacillus</taxon>
    </lineage>
</organism>
<feature type="domain" description="Peptidase M14" evidence="1">
    <location>
        <begin position="29"/>
        <end position="116"/>
    </location>
</feature>
<dbReference type="GO" id="GO:0004181">
    <property type="term" value="F:metallocarboxypeptidase activity"/>
    <property type="evidence" value="ECO:0007669"/>
    <property type="project" value="InterPro"/>
</dbReference>
<dbReference type="RefSeq" id="WP_047069288.1">
    <property type="nucleotide sequence ID" value="NZ_BJOL01000003.1"/>
</dbReference>
<comment type="caution">
    <text evidence="3">The sequence shown here is derived from an EMBL/GenBank/DDBJ whole genome shotgun (WGS) entry which is preliminary data.</text>
</comment>
<dbReference type="Proteomes" id="UP000319498">
    <property type="component" value="Unassembled WGS sequence"/>
</dbReference>
<evidence type="ECO:0000259" key="1">
    <source>
        <dbReference type="Pfam" id="PF00246"/>
    </source>
</evidence>
<reference evidence="2 5" key="2">
    <citation type="submission" date="2019-06" db="EMBL/GenBank/DDBJ databases">
        <title>Whole genome shotgun sequence of Brevibacillus formosus NBRC 15716.</title>
        <authorList>
            <person name="Hosoyama A."/>
            <person name="Uohara A."/>
            <person name="Ohji S."/>
            <person name="Ichikawa N."/>
        </authorList>
    </citation>
    <scope>NUCLEOTIDE SEQUENCE [LARGE SCALE GENOMIC DNA]</scope>
    <source>
        <strain evidence="2 5">NBRC 15716</strain>
    </source>
</reference>
<gene>
    <name evidence="3" type="ORF">AA984_08400</name>
    <name evidence="2" type="ORF">BFO01nite_06960</name>
</gene>
<keyword evidence="2" id="KW-0378">Hydrolase</keyword>
<keyword evidence="5" id="KW-1185">Reference proteome</keyword>
<dbReference type="SUPFAM" id="SSF53187">
    <property type="entry name" value="Zn-dependent exopeptidases"/>
    <property type="match status" value="1"/>
</dbReference>
<dbReference type="Gene3D" id="3.40.630.10">
    <property type="entry name" value="Zn peptidases"/>
    <property type="match status" value="1"/>
</dbReference>
<dbReference type="EMBL" id="LDCN01000002">
    <property type="protein sequence ID" value="KLI00123.1"/>
    <property type="molecule type" value="Genomic_DNA"/>
</dbReference>
<protein>
    <submittedName>
        <fullName evidence="2 3">Peptidase</fullName>
    </submittedName>
</protein>
<dbReference type="Pfam" id="PF00246">
    <property type="entry name" value="Peptidase_M14"/>
    <property type="match status" value="1"/>
</dbReference>
<keyword evidence="2" id="KW-0645">Protease</keyword>
<dbReference type="Proteomes" id="UP000035218">
    <property type="component" value="Unassembled WGS sequence"/>
</dbReference>
<accession>A0A837KSV4</accession>
<keyword evidence="2" id="KW-0121">Carboxypeptidase</keyword>
<dbReference type="OrthoDB" id="9811296at2"/>
<evidence type="ECO:0000313" key="4">
    <source>
        <dbReference type="Proteomes" id="UP000035218"/>
    </source>
</evidence>
<dbReference type="GO" id="GO:0008270">
    <property type="term" value="F:zinc ion binding"/>
    <property type="evidence" value="ECO:0007669"/>
    <property type="project" value="InterPro"/>
</dbReference>
<dbReference type="GeneID" id="87585098"/>
<proteinExistence type="predicted"/>
<name>A0A837KSV4_9BACL</name>
<reference evidence="3 4" key="1">
    <citation type="submission" date="2015-05" db="EMBL/GenBank/DDBJ databases">
        <title>Genome sequencing project for genomic taxonomy and phylogenomics of Bacillus-like bacteria.</title>
        <authorList>
            <person name="Liu B."/>
            <person name="Wang J."/>
            <person name="Zhu Y."/>
            <person name="Liu G."/>
            <person name="Chen Q."/>
            <person name="Chen Z."/>
            <person name="Lan J."/>
            <person name="Che J."/>
            <person name="Ge C."/>
            <person name="Shi H."/>
            <person name="Pan Z."/>
            <person name="Liu X."/>
        </authorList>
    </citation>
    <scope>NUCLEOTIDE SEQUENCE [LARGE SCALE GENOMIC DNA]</scope>
    <source>
        <strain evidence="3 4">DSM 9885</strain>
    </source>
</reference>
<sequence length="464" mass="52896">MTDFIQKLLQEMPDFSHFLTIEELDTSSRELAAAYPDLVTLSTIGHSTEGHPILMLRIGNGQHRALFVGCPHPNEPIGALSLEYLSKKLCEDSALLEQMDYTFYIIKEIDVDGCRLNEGWYDGPFSPDRYIRCYYRPSMLEQVEWTFPYAYKTLSFSEPIPETVAFMRAIDEAKPHFLNSLHSSDQTGTFYYVSTPLPDALCEQIIKLTHDHQLPLMIGEPEAPFMPPIQPGFYQLPELSSMYDYYQSILPPGEDPAKAILMGGSSRDYAGTRYRTFCLVSEISLFTDPRMGDKSETTHSYKDATLDIAKLEGEQIAFLSKQYKSAQAFITVPTRFQRSVEDFLIGMEDVRSHHLQSAENDAALARFATVAEMFDLKLRTLWSSLCCCSMLIRMLDAQPDNITLSEIRADSEKWLNQGLQELLSFFNWSMRPLRELCAVQLGSALMIMEYLRQTHESTTTPLKS</sequence>
<dbReference type="EMBL" id="BJOL01000003">
    <property type="protein sequence ID" value="GED56564.1"/>
    <property type="molecule type" value="Genomic_DNA"/>
</dbReference>
<evidence type="ECO:0000313" key="2">
    <source>
        <dbReference type="EMBL" id="GED56564.1"/>
    </source>
</evidence>